<evidence type="ECO:0000256" key="6">
    <source>
        <dbReference type="ARBA" id="ARBA00023014"/>
    </source>
</evidence>
<dbReference type="PANTHER" id="PTHR30544:SF8">
    <property type="entry name" value="RADICAL SAM SUPERFAMILY PROTEIN"/>
    <property type="match status" value="1"/>
</dbReference>
<evidence type="ECO:0000313" key="9">
    <source>
        <dbReference type="EMBL" id="OII71982.1"/>
    </source>
</evidence>
<sequence length="529" mass="60409">MENKRRYRFKQQPIFDSSSFLKIFRELKVSESHAYRVWRYLIQKNVKEFSDIPDVPKRILEEIQLNFKLLTSNIVQSHTTDDGNTTKLIIRLQDGHEIETVIMRYDRCNDVAKKSENNNVDTLEVPNLPIYRRVSLCVSSQIGCRMGCTFCATGTLGLGGSLVTGEIIEQVYHAINILNEPVKNVVFMGMGEPLENYNEVVDAIKILLDTRLYGLSPSKISISTVGIPSGIVNMADDLPGVGLCLSLHAPDQVLREQIVPIAKMYKISELIRSTDIFIAKSMLNKFIKKIADQRNNRTEVEIDNLESTIISPKWFNSHSTVMIEYILIKDVNDSINHAKALGNLLNNTHTDKNDINMIFEKFIQSERLEKKVAKSFQKAFLDNYKRSNFIFVNILPYSETNATPKYATPSEDKVRTFSRILNNYGIVVTVRRKMGQDIGGACGQLAFKGRIKEIQDYVEYSDDNKSDNYNKSYFSIYKSLYSIFRSKPASFNLANKYVILINISIGSLIFTTGIIGLFMYYRRKKSTTP</sequence>
<evidence type="ECO:0000256" key="7">
    <source>
        <dbReference type="SAM" id="Phobius"/>
    </source>
</evidence>
<evidence type="ECO:0000256" key="4">
    <source>
        <dbReference type="ARBA" id="ARBA00022723"/>
    </source>
</evidence>
<dbReference type="SFLD" id="SFLDS00029">
    <property type="entry name" value="Radical_SAM"/>
    <property type="match status" value="1"/>
</dbReference>
<dbReference type="AlphaFoldDB" id="A0A1J4MCN7"/>
<dbReference type="GO" id="GO:0070475">
    <property type="term" value="P:rRNA base methylation"/>
    <property type="evidence" value="ECO:0007669"/>
    <property type="project" value="TreeGrafter"/>
</dbReference>
<dbReference type="InterPro" id="IPR058240">
    <property type="entry name" value="rSAM_sf"/>
</dbReference>
<dbReference type="RefSeq" id="XP_067066879.1">
    <property type="nucleotide sequence ID" value="XM_067211556.1"/>
</dbReference>
<evidence type="ECO:0000256" key="3">
    <source>
        <dbReference type="ARBA" id="ARBA00022691"/>
    </source>
</evidence>
<dbReference type="GO" id="GO:0046872">
    <property type="term" value="F:metal ion binding"/>
    <property type="evidence" value="ECO:0007669"/>
    <property type="project" value="UniProtKB-KW"/>
</dbReference>
<comment type="cofactor">
    <cofactor evidence="1">
        <name>[4Fe-4S] cluster</name>
        <dbReference type="ChEBI" id="CHEBI:49883"/>
    </cofactor>
</comment>
<dbReference type="InterPro" id="IPR013785">
    <property type="entry name" value="Aldolase_TIM"/>
</dbReference>
<dbReference type="VEuPathDB" id="CryptoDB:cand_013200"/>
<keyword evidence="5" id="KW-0408">Iron</keyword>
<comment type="caution">
    <text evidence="9">The sequence shown here is derived from an EMBL/GenBank/DDBJ whole genome shotgun (WGS) entry which is preliminary data.</text>
</comment>
<keyword evidence="7" id="KW-0472">Membrane</keyword>
<dbReference type="PROSITE" id="PS51918">
    <property type="entry name" value="RADICAL_SAM"/>
    <property type="match status" value="1"/>
</dbReference>
<accession>A0A1J4MCN7</accession>
<feature type="domain" description="Radical SAM core" evidence="8">
    <location>
        <begin position="130"/>
        <end position="437"/>
    </location>
</feature>
<gene>
    <name evidence="9" type="ORF">cand_013200</name>
</gene>
<evidence type="ECO:0000313" key="10">
    <source>
        <dbReference type="Proteomes" id="UP000186804"/>
    </source>
</evidence>
<dbReference type="Gene3D" id="3.20.20.70">
    <property type="entry name" value="Aldolase class I"/>
    <property type="match status" value="2"/>
</dbReference>
<dbReference type="GO" id="GO:0030488">
    <property type="term" value="P:tRNA methylation"/>
    <property type="evidence" value="ECO:0007669"/>
    <property type="project" value="TreeGrafter"/>
</dbReference>
<evidence type="ECO:0000259" key="8">
    <source>
        <dbReference type="PROSITE" id="PS51918"/>
    </source>
</evidence>
<evidence type="ECO:0000256" key="2">
    <source>
        <dbReference type="ARBA" id="ARBA00022485"/>
    </source>
</evidence>
<proteinExistence type="predicted"/>
<dbReference type="GO" id="GO:0003824">
    <property type="term" value="F:catalytic activity"/>
    <property type="evidence" value="ECO:0007669"/>
    <property type="project" value="InterPro"/>
</dbReference>
<dbReference type="CDD" id="cd01335">
    <property type="entry name" value="Radical_SAM"/>
    <property type="match status" value="1"/>
</dbReference>
<reference evidence="9 10" key="1">
    <citation type="submission" date="2016-10" db="EMBL/GenBank/DDBJ databases">
        <title>Reductive evolution of mitochondrial metabolism and differential evolution of invasion-related proteins in Cryptosporidium.</title>
        <authorList>
            <person name="Liu S."/>
            <person name="Roellig D.M."/>
            <person name="Guo Y."/>
            <person name="Li N."/>
            <person name="Frace M.A."/>
            <person name="Tang K."/>
            <person name="Zhang L."/>
            <person name="Feng Y."/>
            <person name="Xiao L."/>
        </authorList>
    </citation>
    <scope>NUCLEOTIDE SEQUENCE [LARGE SCALE GENOMIC DNA]</scope>
    <source>
        <strain evidence="9">30847</strain>
    </source>
</reference>
<name>A0A1J4MCN7_9CRYT</name>
<keyword evidence="7" id="KW-0812">Transmembrane</keyword>
<keyword evidence="6" id="KW-0411">Iron-sulfur</keyword>
<keyword evidence="7" id="KW-1133">Transmembrane helix</keyword>
<dbReference type="GeneID" id="92365505"/>
<dbReference type="InterPro" id="IPR007197">
    <property type="entry name" value="rSAM"/>
</dbReference>
<dbReference type="OrthoDB" id="538249at2759"/>
<evidence type="ECO:0000256" key="5">
    <source>
        <dbReference type="ARBA" id="ARBA00023004"/>
    </source>
</evidence>
<evidence type="ECO:0000256" key="1">
    <source>
        <dbReference type="ARBA" id="ARBA00001966"/>
    </source>
</evidence>
<dbReference type="SUPFAM" id="SSF102114">
    <property type="entry name" value="Radical SAM enzymes"/>
    <property type="match status" value="1"/>
</dbReference>
<protein>
    <submittedName>
        <fullName evidence="9">Radical SAM domain-containing protein</fullName>
    </submittedName>
</protein>
<feature type="transmembrane region" description="Helical" evidence="7">
    <location>
        <begin position="497"/>
        <end position="521"/>
    </location>
</feature>
<keyword evidence="10" id="KW-1185">Reference proteome</keyword>
<keyword evidence="2" id="KW-0004">4Fe-4S</keyword>
<keyword evidence="4" id="KW-0479">Metal-binding</keyword>
<dbReference type="Proteomes" id="UP000186804">
    <property type="component" value="Unassembled WGS sequence"/>
</dbReference>
<dbReference type="InterPro" id="IPR040072">
    <property type="entry name" value="Methyltransferase_A"/>
</dbReference>
<keyword evidence="3" id="KW-0949">S-adenosyl-L-methionine</keyword>
<dbReference type="EMBL" id="LRBS01000118">
    <property type="protein sequence ID" value="OII71982.1"/>
    <property type="molecule type" value="Genomic_DNA"/>
</dbReference>
<dbReference type="GO" id="GO:0051539">
    <property type="term" value="F:4 iron, 4 sulfur cluster binding"/>
    <property type="evidence" value="ECO:0007669"/>
    <property type="project" value="UniProtKB-KW"/>
</dbReference>
<dbReference type="Pfam" id="PF04055">
    <property type="entry name" value="Radical_SAM"/>
    <property type="match status" value="1"/>
</dbReference>
<dbReference type="PANTHER" id="PTHR30544">
    <property type="entry name" value="23S RRNA METHYLTRANSFERASE"/>
    <property type="match status" value="1"/>
</dbReference>
<organism evidence="9 10">
    <name type="scientific">Cryptosporidium andersoni</name>
    <dbReference type="NCBI Taxonomy" id="117008"/>
    <lineage>
        <taxon>Eukaryota</taxon>
        <taxon>Sar</taxon>
        <taxon>Alveolata</taxon>
        <taxon>Apicomplexa</taxon>
        <taxon>Conoidasida</taxon>
        <taxon>Coccidia</taxon>
        <taxon>Eucoccidiorida</taxon>
        <taxon>Eimeriorina</taxon>
        <taxon>Cryptosporidiidae</taxon>
        <taxon>Cryptosporidium</taxon>
    </lineage>
</organism>